<organism evidence="3">
    <name type="scientific">uncultured virus</name>
    <dbReference type="NCBI Taxonomy" id="340016"/>
    <lineage>
        <taxon>Viruses</taxon>
        <taxon>environmental samples</taxon>
    </lineage>
</organism>
<evidence type="ECO:0000313" key="3">
    <source>
        <dbReference type="EMBL" id="AUM61939.1"/>
    </source>
</evidence>
<dbReference type="InterPro" id="IPR003383">
    <property type="entry name" value="Circovirus_capsid"/>
</dbReference>
<evidence type="ECO:0000256" key="1">
    <source>
        <dbReference type="ARBA" id="ARBA00010301"/>
    </source>
</evidence>
<dbReference type="Pfam" id="PF02443">
    <property type="entry name" value="Circo_capsid"/>
    <property type="match status" value="1"/>
</dbReference>
<gene>
    <name evidence="3" type="primary">Cap</name>
</gene>
<proteinExistence type="inferred from homology"/>
<dbReference type="Gene3D" id="2.60.120.950">
    <property type="entry name" value="Circovirus capsid protein"/>
    <property type="match status" value="1"/>
</dbReference>
<comment type="similarity">
    <text evidence="1">Belongs to the circoviridae capsid protein family.</text>
</comment>
<name>A0A2K9LST0_9VIRU</name>
<dbReference type="EMBL" id="KY487936">
    <property type="protein sequence ID" value="AUM61939.1"/>
    <property type="molecule type" value="Genomic_DNA"/>
</dbReference>
<dbReference type="InterPro" id="IPR038652">
    <property type="entry name" value="Circovirus_capsid_sf"/>
</dbReference>
<accession>A0A2K9LST0</accession>
<comment type="subunit">
    <text evidence="2">Homomultimer. Assembles in the nucleus, presumably in an immature form, then migrates to the cytoplasm once assembled as mature virion. Interacts with Rep; this interaction relocates Rep into the nucleus.</text>
</comment>
<evidence type="ECO:0000256" key="2">
    <source>
        <dbReference type="ARBA" id="ARBA00046863"/>
    </source>
</evidence>
<protein>
    <submittedName>
        <fullName evidence="3">Putative capsid</fullName>
    </submittedName>
</protein>
<dbReference type="GO" id="GO:0019069">
    <property type="term" value="P:viral capsid assembly"/>
    <property type="evidence" value="ECO:0007669"/>
    <property type="project" value="InterPro"/>
</dbReference>
<sequence>MVFRKKQFRKKFPKRKRAWRRGRKYVKRKTMYATSKMIYKISLACQNDTIVIPPDSVNPGTYYTYEFSPSLSDIDVSELSAFTEIYDEFKIVGVTFSLRPRGNIAFTNNSVQPGTGLILSNQTGSRYYSVLDPSDLKPLLTPDSAREYTNCKVIDSWRPHRRTYKSSVPSLTYDVNNNPYLKVEGPRWMQLEPQAIAGTNYDDTILAHIGCKLIWDLNETNSSFVYDLYIKLHCMFRVKK</sequence>
<reference evidence="3" key="1">
    <citation type="submission" date="2017-01" db="EMBL/GenBank/DDBJ databases">
        <title>High-throughput sequencing uncovers low homogeneity in the biogeography of single-stranded DNA viruses.</title>
        <authorList>
            <person name="Pearson V.M."/>
            <person name="Rokyta D.R."/>
        </authorList>
    </citation>
    <scope>NUCLEOTIDE SEQUENCE</scope>
</reference>